<evidence type="ECO:0000256" key="11">
    <source>
        <dbReference type="ARBA" id="ARBA00022741"/>
    </source>
</evidence>
<evidence type="ECO:0000256" key="6">
    <source>
        <dbReference type="ARBA" id="ARBA00013023"/>
    </source>
</evidence>
<dbReference type="FunFam" id="3.40.1190.10:FF:000004">
    <property type="entry name" value="Dihydrofolate synthase/folylpolyglutamate synthase"/>
    <property type="match status" value="1"/>
</dbReference>
<evidence type="ECO:0000259" key="20">
    <source>
        <dbReference type="Pfam" id="PF08245"/>
    </source>
</evidence>
<name>A0AB36TF39_ACETH</name>
<dbReference type="Pfam" id="PF02875">
    <property type="entry name" value="Mur_ligase_C"/>
    <property type="match status" value="1"/>
</dbReference>
<comment type="pathway">
    <text evidence="3">Cofactor biosynthesis; tetrahydrofolylpolyglutamate biosynthesis.</text>
</comment>
<protein>
    <recommendedName>
        <fullName evidence="8">Dihydrofolate synthase/folylpolyglutamate synthase</fullName>
        <ecNumber evidence="6">6.3.2.12</ecNumber>
        <ecNumber evidence="7">6.3.2.17</ecNumber>
    </recommendedName>
    <alternativeName>
        <fullName evidence="15">Tetrahydrofolylpolyglutamate synthase</fullName>
    </alternativeName>
</protein>
<dbReference type="Proteomes" id="UP000223596">
    <property type="component" value="Unassembled WGS sequence"/>
</dbReference>
<dbReference type="Pfam" id="PF08245">
    <property type="entry name" value="Mur_ligase_M"/>
    <property type="match status" value="1"/>
</dbReference>
<dbReference type="Gene3D" id="3.90.190.20">
    <property type="entry name" value="Mur ligase, C-terminal domain"/>
    <property type="match status" value="1"/>
</dbReference>
<dbReference type="RefSeq" id="WP_003518237.1">
    <property type="nucleotide sequence ID" value="NZ_CP013828.1"/>
</dbReference>
<reference evidence="21 22" key="1">
    <citation type="submission" date="2017-09" db="EMBL/GenBank/DDBJ databases">
        <title>Evaluation of Pacific Biosciences Sequencing Technology to Finishing C. thermocellum Genome Sequences.</title>
        <authorList>
            <person name="Brown S."/>
        </authorList>
    </citation>
    <scope>NUCLEOTIDE SEQUENCE [LARGE SCALE GENOMIC DNA]</scope>
    <source>
        <strain evidence="21 22">AD2</strain>
    </source>
</reference>
<comment type="catalytic activity">
    <reaction evidence="16">
        <text>(6S)-5,6,7,8-tetrahydrofolyl-(gamma-L-Glu)(n) + L-glutamate + ATP = (6S)-5,6,7,8-tetrahydrofolyl-(gamma-L-Glu)(n+1) + ADP + phosphate + H(+)</text>
        <dbReference type="Rhea" id="RHEA:10580"/>
        <dbReference type="Rhea" id="RHEA-COMP:14738"/>
        <dbReference type="Rhea" id="RHEA-COMP:14740"/>
        <dbReference type="ChEBI" id="CHEBI:15378"/>
        <dbReference type="ChEBI" id="CHEBI:29985"/>
        <dbReference type="ChEBI" id="CHEBI:30616"/>
        <dbReference type="ChEBI" id="CHEBI:43474"/>
        <dbReference type="ChEBI" id="CHEBI:141005"/>
        <dbReference type="ChEBI" id="CHEBI:456216"/>
        <dbReference type="EC" id="6.3.2.17"/>
    </reaction>
</comment>
<comment type="caution">
    <text evidence="21">The sequence shown here is derived from an EMBL/GenBank/DDBJ whole genome shotgun (WGS) entry which is preliminary data.</text>
</comment>
<dbReference type="GO" id="GO:0005524">
    <property type="term" value="F:ATP binding"/>
    <property type="evidence" value="ECO:0007669"/>
    <property type="project" value="UniProtKB-KW"/>
</dbReference>
<evidence type="ECO:0000259" key="19">
    <source>
        <dbReference type="Pfam" id="PF02875"/>
    </source>
</evidence>
<dbReference type="EC" id="6.3.2.12" evidence="6"/>
<comment type="similarity">
    <text evidence="4 18">Belongs to the folylpolyglutamate synthase family.</text>
</comment>
<dbReference type="GO" id="GO:0046656">
    <property type="term" value="P:folic acid biosynthetic process"/>
    <property type="evidence" value="ECO:0007669"/>
    <property type="project" value="UniProtKB-KW"/>
</dbReference>
<evidence type="ECO:0000256" key="5">
    <source>
        <dbReference type="ARBA" id="ARBA00011245"/>
    </source>
</evidence>
<comment type="cofactor">
    <cofactor evidence="1">
        <name>Mg(2+)</name>
        <dbReference type="ChEBI" id="CHEBI:18420"/>
    </cofactor>
</comment>
<accession>A0AB36TF39</accession>
<evidence type="ECO:0000256" key="14">
    <source>
        <dbReference type="ARBA" id="ARBA00022909"/>
    </source>
</evidence>
<dbReference type="PROSITE" id="PS01012">
    <property type="entry name" value="FOLYLPOLYGLU_SYNT_2"/>
    <property type="match status" value="1"/>
</dbReference>
<dbReference type="InterPro" id="IPR018109">
    <property type="entry name" value="Folylpolyglutamate_synth_CS"/>
</dbReference>
<keyword evidence="9 18" id="KW-0436">Ligase</keyword>
<sequence length="428" mass="47895">MNYEQALEYIHGTHKFGIKLGLDNIRKLLEFMDNPHRKLKYVHVAGTNGKGSTVAFISSILKESGYKVGIYTSPYIERFTERIKINNDEISKEDLARITEYVKGKVELMISQGENHPTEFEIVTAIAFQYFYEKDCDIVVLEVGLGGRFDSTNVIDSPLAAVITTISYDHMAQLGDTLDKIAFEKAGIIKRGTDVVLYPQTREADKVFEEVCHEKGARLHKLSFHSINIKKFSPDGQEFDYGEFKSLKIGLLGEHQVKNAVVALETALILARKGYDRICESSVRKGLADAKWPGRLEILKKEPIFLIDGAHNAEGAKTLSEFLKTYFPGKKIVFIIGVLKDKDFKSMIEVCAPLAEDIITVTPNSDRALPAETLAQNLENYCKNVSISDTIVNAVEKSLKIAPKDGVICAFGSLYYIGEIRSVLMNHK</sequence>
<evidence type="ECO:0000256" key="16">
    <source>
        <dbReference type="ARBA" id="ARBA00047493"/>
    </source>
</evidence>
<dbReference type="EC" id="6.3.2.17" evidence="7"/>
<keyword evidence="11 18" id="KW-0547">Nucleotide-binding</keyword>
<comment type="catalytic activity">
    <reaction evidence="17">
        <text>7,8-dihydropteroate + L-glutamate + ATP = 7,8-dihydrofolate + ADP + phosphate + H(+)</text>
        <dbReference type="Rhea" id="RHEA:23584"/>
        <dbReference type="ChEBI" id="CHEBI:15378"/>
        <dbReference type="ChEBI" id="CHEBI:17839"/>
        <dbReference type="ChEBI" id="CHEBI:29985"/>
        <dbReference type="ChEBI" id="CHEBI:30616"/>
        <dbReference type="ChEBI" id="CHEBI:43474"/>
        <dbReference type="ChEBI" id="CHEBI:57451"/>
        <dbReference type="ChEBI" id="CHEBI:456216"/>
        <dbReference type="EC" id="6.3.2.12"/>
    </reaction>
</comment>
<evidence type="ECO:0000256" key="7">
    <source>
        <dbReference type="ARBA" id="ARBA00013025"/>
    </source>
</evidence>
<dbReference type="PANTHER" id="PTHR11136:SF0">
    <property type="entry name" value="DIHYDROFOLATE SYNTHETASE-RELATED"/>
    <property type="match status" value="1"/>
</dbReference>
<dbReference type="InterPro" id="IPR036615">
    <property type="entry name" value="Mur_ligase_C_dom_sf"/>
</dbReference>
<gene>
    <name evidence="21" type="ORF">M972_11907</name>
</gene>
<comment type="subunit">
    <text evidence="5">Monomer.</text>
</comment>
<evidence type="ECO:0000256" key="12">
    <source>
        <dbReference type="ARBA" id="ARBA00022840"/>
    </source>
</evidence>
<keyword evidence="14" id="KW-0289">Folate biosynthesis</keyword>
<dbReference type="SUPFAM" id="SSF53623">
    <property type="entry name" value="MurD-like peptide ligases, catalytic domain"/>
    <property type="match status" value="1"/>
</dbReference>
<dbReference type="SUPFAM" id="SSF53244">
    <property type="entry name" value="MurD-like peptide ligases, peptide-binding domain"/>
    <property type="match status" value="1"/>
</dbReference>
<evidence type="ECO:0000256" key="13">
    <source>
        <dbReference type="ARBA" id="ARBA00022842"/>
    </source>
</evidence>
<feature type="domain" description="Mur ligase C-terminal" evidence="19">
    <location>
        <begin position="294"/>
        <end position="413"/>
    </location>
</feature>
<organism evidence="21 22">
    <name type="scientific">Acetivibrio thermocellus AD2</name>
    <dbReference type="NCBI Taxonomy" id="1138384"/>
    <lineage>
        <taxon>Bacteria</taxon>
        <taxon>Bacillati</taxon>
        <taxon>Bacillota</taxon>
        <taxon>Clostridia</taxon>
        <taxon>Eubacteriales</taxon>
        <taxon>Oscillospiraceae</taxon>
        <taxon>Acetivibrio</taxon>
    </lineage>
</organism>
<dbReference type="InterPro" id="IPR001645">
    <property type="entry name" value="Folylpolyglutamate_synth"/>
</dbReference>
<feature type="domain" description="Mur ligase central" evidence="20">
    <location>
        <begin position="44"/>
        <end position="265"/>
    </location>
</feature>
<evidence type="ECO:0000256" key="9">
    <source>
        <dbReference type="ARBA" id="ARBA00022598"/>
    </source>
</evidence>
<evidence type="ECO:0000256" key="17">
    <source>
        <dbReference type="ARBA" id="ARBA00049161"/>
    </source>
</evidence>
<evidence type="ECO:0000256" key="10">
    <source>
        <dbReference type="ARBA" id="ARBA00022723"/>
    </source>
</evidence>
<dbReference type="PIRSF" id="PIRSF001563">
    <property type="entry name" value="Folylpolyglu_synth"/>
    <property type="match status" value="1"/>
</dbReference>
<dbReference type="InterPro" id="IPR004101">
    <property type="entry name" value="Mur_ligase_C"/>
</dbReference>
<dbReference type="GO" id="GO:0004326">
    <property type="term" value="F:tetrahydrofolylpolyglutamate synthase activity"/>
    <property type="evidence" value="ECO:0007669"/>
    <property type="project" value="UniProtKB-EC"/>
</dbReference>
<dbReference type="InterPro" id="IPR013221">
    <property type="entry name" value="Mur_ligase_cen"/>
</dbReference>
<dbReference type="NCBIfam" id="TIGR01499">
    <property type="entry name" value="folC"/>
    <property type="match status" value="1"/>
</dbReference>
<comment type="pathway">
    <text evidence="2">Cofactor biosynthesis; tetrahydrofolate biosynthesis; 7,8-dihydrofolate from 2-amino-4-hydroxy-6-hydroxymethyl-7,8-dihydropteridine diphosphate and 4-aminobenzoate: step 2/2.</text>
</comment>
<dbReference type="PANTHER" id="PTHR11136">
    <property type="entry name" value="FOLYLPOLYGLUTAMATE SYNTHASE-RELATED"/>
    <property type="match status" value="1"/>
</dbReference>
<evidence type="ECO:0000256" key="18">
    <source>
        <dbReference type="PIRNR" id="PIRNR001563"/>
    </source>
</evidence>
<dbReference type="Gene3D" id="3.40.1190.10">
    <property type="entry name" value="Mur-like, catalytic domain"/>
    <property type="match status" value="1"/>
</dbReference>
<proteinExistence type="inferred from homology"/>
<dbReference type="PROSITE" id="PS01011">
    <property type="entry name" value="FOLYLPOLYGLU_SYNT_1"/>
    <property type="match status" value="1"/>
</dbReference>
<keyword evidence="13" id="KW-0460">Magnesium</keyword>
<evidence type="ECO:0000313" key="21">
    <source>
        <dbReference type="EMBL" id="PFH02141.1"/>
    </source>
</evidence>
<dbReference type="AlphaFoldDB" id="A0AB36TF39"/>
<dbReference type="GeneID" id="35806054"/>
<dbReference type="GO" id="GO:0008841">
    <property type="term" value="F:dihydrofolate synthase activity"/>
    <property type="evidence" value="ECO:0007669"/>
    <property type="project" value="UniProtKB-EC"/>
</dbReference>
<evidence type="ECO:0000256" key="2">
    <source>
        <dbReference type="ARBA" id="ARBA00004799"/>
    </source>
</evidence>
<evidence type="ECO:0000256" key="8">
    <source>
        <dbReference type="ARBA" id="ARBA00019357"/>
    </source>
</evidence>
<keyword evidence="10" id="KW-0479">Metal-binding</keyword>
<evidence type="ECO:0000256" key="3">
    <source>
        <dbReference type="ARBA" id="ARBA00005150"/>
    </source>
</evidence>
<keyword evidence="12 18" id="KW-0067">ATP-binding</keyword>
<evidence type="ECO:0000256" key="15">
    <source>
        <dbReference type="ARBA" id="ARBA00030592"/>
    </source>
</evidence>
<dbReference type="InterPro" id="IPR036565">
    <property type="entry name" value="Mur-like_cat_sf"/>
</dbReference>
<evidence type="ECO:0000313" key="22">
    <source>
        <dbReference type="Proteomes" id="UP000223596"/>
    </source>
</evidence>
<evidence type="ECO:0000256" key="4">
    <source>
        <dbReference type="ARBA" id="ARBA00008276"/>
    </source>
</evidence>
<dbReference type="EMBL" id="PDBW01000001">
    <property type="protein sequence ID" value="PFH02141.1"/>
    <property type="molecule type" value="Genomic_DNA"/>
</dbReference>
<dbReference type="GO" id="GO:0005737">
    <property type="term" value="C:cytoplasm"/>
    <property type="evidence" value="ECO:0007669"/>
    <property type="project" value="TreeGrafter"/>
</dbReference>
<dbReference type="GO" id="GO:0046872">
    <property type="term" value="F:metal ion binding"/>
    <property type="evidence" value="ECO:0007669"/>
    <property type="project" value="UniProtKB-KW"/>
</dbReference>
<evidence type="ECO:0000256" key="1">
    <source>
        <dbReference type="ARBA" id="ARBA00001946"/>
    </source>
</evidence>